<evidence type="ECO:0000313" key="2">
    <source>
        <dbReference type="Proteomes" id="UP000249610"/>
    </source>
</evidence>
<protein>
    <submittedName>
        <fullName evidence="1">Uncharacterized protein</fullName>
    </submittedName>
</protein>
<reference evidence="1 2" key="1">
    <citation type="submission" date="2018-06" db="EMBL/GenBank/DDBJ databases">
        <title>Genomic Encyclopedia of Archaeal and Bacterial Type Strains, Phase II (KMG-II): from individual species to whole genera.</title>
        <authorList>
            <person name="Goeker M."/>
        </authorList>
    </citation>
    <scope>NUCLEOTIDE SEQUENCE [LARGE SCALE GENOMIC DNA]</scope>
    <source>
        <strain evidence="1 2">DSM 23446</strain>
    </source>
</reference>
<organism evidence="1 2">
    <name type="scientific">Algoriphagus yeomjeoni</name>
    <dbReference type="NCBI Taxonomy" id="291403"/>
    <lineage>
        <taxon>Bacteria</taxon>
        <taxon>Pseudomonadati</taxon>
        <taxon>Bacteroidota</taxon>
        <taxon>Cytophagia</taxon>
        <taxon>Cytophagales</taxon>
        <taxon>Cyclobacteriaceae</taxon>
        <taxon>Algoriphagus</taxon>
    </lineage>
</organism>
<evidence type="ECO:0000313" key="1">
    <source>
        <dbReference type="EMBL" id="RAI94814.1"/>
    </source>
</evidence>
<proteinExistence type="predicted"/>
<sequence>MFDFINLLSVDIIFFGKPITRELLIANPWHCLTETRKIDCFYTFYENGTSTKTENGEEHELDWKLSPEGVLEFIDDIDPPLRFEVKCLGDQMIVFKYPEGNMTGLVLFTEEKAKEVLIPFLN</sequence>
<dbReference type="Proteomes" id="UP000249610">
    <property type="component" value="Unassembled WGS sequence"/>
</dbReference>
<name>A0A327PTS7_9BACT</name>
<gene>
    <name evidence="1" type="ORF">LV83_00061</name>
</gene>
<dbReference type="EMBL" id="QLLK01000001">
    <property type="protein sequence ID" value="RAI94814.1"/>
    <property type="molecule type" value="Genomic_DNA"/>
</dbReference>
<keyword evidence="2" id="KW-1185">Reference proteome</keyword>
<accession>A0A327PTS7</accession>
<dbReference type="OrthoDB" id="824919at2"/>
<dbReference type="RefSeq" id="WP_111609529.1">
    <property type="nucleotide sequence ID" value="NZ_QLLK01000001.1"/>
</dbReference>
<dbReference type="AlphaFoldDB" id="A0A327PTS7"/>
<comment type="caution">
    <text evidence="1">The sequence shown here is derived from an EMBL/GenBank/DDBJ whole genome shotgun (WGS) entry which is preliminary data.</text>
</comment>